<accession>A0ACC0AV92</accession>
<evidence type="ECO:0000313" key="1">
    <source>
        <dbReference type="EMBL" id="KAI5664947.1"/>
    </source>
</evidence>
<reference evidence="2" key="1">
    <citation type="journal article" date="2023" name="Nat. Plants">
        <title>Single-cell RNA sequencing provides a high-resolution roadmap for understanding the multicellular compartmentation of specialized metabolism.</title>
        <authorList>
            <person name="Sun S."/>
            <person name="Shen X."/>
            <person name="Li Y."/>
            <person name="Li Y."/>
            <person name="Wang S."/>
            <person name="Li R."/>
            <person name="Zhang H."/>
            <person name="Shen G."/>
            <person name="Guo B."/>
            <person name="Wei J."/>
            <person name="Xu J."/>
            <person name="St-Pierre B."/>
            <person name="Chen S."/>
            <person name="Sun C."/>
        </authorList>
    </citation>
    <scope>NUCLEOTIDE SEQUENCE [LARGE SCALE GENOMIC DNA]</scope>
</reference>
<keyword evidence="2" id="KW-1185">Reference proteome</keyword>
<name>A0ACC0AV92_CATRO</name>
<dbReference type="Proteomes" id="UP001060085">
    <property type="component" value="Linkage Group LG05"/>
</dbReference>
<organism evidence="1 2">
    <name type="scientific">Catharanthus roseus</name>
    <name type="common">Madagascar periwinkle</name>
    <name type="synonym">Vinca rosea</name>
    <dbReference type="NCBI Taxonomy" id="4058"/>
    <lineage>
        <taxon>Eukaryota</taxon>
        <taxon>Viridiplantae</taxon>
        <taxon>Streptophyta</taxon>
        <taxon>Embryophyta</taxon>
        <taxon>Tracheophyta</taxon>
        <taxon>Spermatophyta</taxon>
        <taxon>Magnoliopsida</taxon>
        <taxon>eudicotyledons</taxon>
        <taxon>Gunneridae</taxon>
        <taxon>Pentapetalae</taxon>
        <taxon>asterids</taxon>
        <taxon>lamiids</taxon>
        <taxon>Gentianales</taxon>
        <taxon>Apocynaceae</taxon>
        <taxon>Rauvolfioideae</taxon>
        <taxon>Vinceae</taxon>
        <taxon>Catharanthinae</taxon>
        <taxon>Catharanthus</taxon>
    </lineage>
</organism>
<gene>
    <name evidence="1" type="ORF">M9H77_24270</name>
</gene>
<dbReference type="EMBL" id="CM044705">
    <property type="protein sequence ID" value="KAI5664947.1"/>
    <property type="molecule type" value="Genomic_DNA"/>
</dbReference>
<proteinExistence type="predicted"/>
<protein>
    <submittedName>
        <fullName evidence="1">Uncharacterized protein</fullName>
    </submittedName>
</protein>
<sequence length="329" mass="38179">MERVFCPMLKILELGKLKVATIFSPYIIRSLTNIKKLTFYECKELQEVIAKEDYKEEPTNLVQTLFPQLQVLELEGLQNMNRFCHFKNILEFPSLEYVAIKDCHMLETFSLGSLHLPSFRNLNGVSDRDFANKFFFNKEKSSHETDLGNANCFTISTRDLSFNVKDGRLSWSLLLDSSGDRFLYVAKLGYDRSLVEMTGKFEMAKLLPGIAYEIILILNFGNDGYEWEQVGLFKITLPTGGEILQYEREVLINNKSRGKWTEILVAEFKREADNQVGQLESYKFSSEQGYMQDSSCLMHDIEIFCCCGEGYYTQRNCYNFMSDIWKLRA</sequence>
<comment type="caution">
    <text evidence="1">The sequence shown here is derived from an EMBL/GenBank/DDBJ whole genome shotgun (WGS) entry which is preliminary data.</text>
</comment>
<evidence type="ECO:0000313" key="2">
    <source>
        <dbReference type="Proteomes" id="UP001060085"/>
    </source>
</evidence>